<evidence type="ECO:0000256" key="2">
    <source>
        <dbReference type="SAM" id="MobiDB-lite"/>
    </source>
</evidence>
<feature type="transmembrane region" description="Helical" evidence="3">
    <location>
        <begin position="410"/>
        <end position="429"/>
    </location>
</feature>
<feature type="coiled-coil region" evidence="1">
    <location>
        <begin position="670"/>
        <end position="704"/>
    </location>
</feature>
<dbReference type="SUPFAM" id="SSF55073">
    <property type="entry name" value="Nucleotide cyclase"/>
    <property type="match status" value="1"/>
</dbReference>
<keyword evidence="3" id="KW-0472">Membrane</keyword>
<dbReference type="GO" id="GO:0006171">
    <property type="term" value="P:cAMP biosynthetic process"/>
    <property type="evidence" value="ECO:0007669"/>
    <property type="project" value="TreeGrafter"/>
</dbReference>
<dbReference type="PROSITE" id="PS50125">
    <property type="entry name" value="GUANYLATE_CYCLASE_2"/>
    <property type="match status" value="1"/>
</dbReference>
<feature type="transmembrane region" description="Helical" evidence="3">
    <location>
        <begin position="435"/>
        <end position="454"/>
    </location>
</feature>
<accession>F8EY05</accession>
<dbReference type="Pfam" id="PF13239">
    <property type="entry name" value="2TM"/>
    <property type="match status" value="1"/>
</dbReference>
<evidence type="ECO:0000313" key="6">
    <source>
        <dbReference type="Proteomes" id="UP000000503"/>
    </source>
</evidence>
<evidence type="ECO:0000259" key="4">
    <source>
        <dbReference type="PROSITE" id="PS50125"/>
    </source>
</evidence>
<feature type="region of interest" description="Disordered" evidence="2">
    <location>
        <begin position="334"/>
        <end position="384"/>
    </location>
</feature>
<dbReference type="EMBL" id="CP002868">
    <property type="protein sequence ID" value="AEJ20666.1"/>
    <property type="molecule type" value="Genomic_DNA"/>
</dbReference>
<dbReference type="Gene3D" id="3.30.70.1230">
    <property type="entry name" value="Nucleotide cyclase"/>
    <property type="match status" value="1"/>
</dbReference>
<dbReference type="InterPro" id="IPR029787">
    <property type="entry name" value="Nucleotide_cyclase"/>
</dbReference>
<feature type="compositionally biased region" description="Basic and acidic residues" evidence="2">
    <location>
        <begin position="251"/>
        <end position="276"/>
    </location>
</feature>
<dbReference type="KEGG" id="scd:Spica_2565"/>
<evidence type="ECO:0000256" key="1">
    <source>
        <dbReference type="SAM" id="Coils"/>
    </source>
</evidence>
<feature type="compositionally biased region" description="Polar residues" evidence="2">
    <location>
        <begin position="334"/>
        <end position="345"/>
    </location>
</feature>
<dbReference type="Proteomes" id="UP000000503">
    <property type="component" value="Chromosome"/>
</dbReference>
<protein>
    <submittedName>
        <fullName evidence="5">Adenylate/guanylate cyclase</fullName>
    </submittedName>
</protein>
<dbReference type="HOGENOM" id="CLU_362867_0_0_12"/>
<organism evidence="5 6">
    <name type="scientific">Gracilinema caldarium (strain ATCC 51460 / DSM 7334 / H1)</name>
    <name type="common">Treponema caldarium</name>
    <dbReference type="NCBI Taxonomy" id="744872"/>
    <lineage>
        <taxon>Bacteria</taxon>
        <taxon>Pseudomonadati</taxon>
        <taxon>Spirochaetota</taxon>
        <taxon>Spirochaetia</taxon>
        <taxon>Spirochaetales</taxon>
        <taxon>Breznakiellaceae</taxon>
        <taxon>Gracilinema</taxon>
    </lineage>
</organism>
<dbReference type="AlphaFoldDB" id="F8EY05"/>
<dbReference type="OrthoDB" id="367953at2"/>
<keyword evidence="6" id="KW-1185">Reference proteome</keyword>
<dbReference type="InterPro" id="IPR050697">
    <property type="entry name" value="Adenylyl/Guanylyl_Cyclase_3/4"/>
</dbReference>
<feature type="domain" description="Guanylate cyclase" evidence="4">
    <location>
        <begin position="14"/>
        <end position="127"/>
    </location>
</feature>
<dbReference type="PANTHER" id="PTHR43081">
    <property type="entry name" value="ADENYLATE CYCLASE, TERMINAL-DIFFERENTIATION SPECIFIC-RELATED"/>
    <property type="match status" value="1"/>
</dbReference>
<evidence type="ECO:0000256" key="3">
    <source>
        <dbReference type="SAM" id="Phobius"/>
    </source>
</evidence>
<sequence>MLINMDEKEYRLAAIMYTDIAGFSRMMETNEKRTLELLNRHNEIIEAAVHQFRGTVIKTIGDAFMVDFKNSVDALNCALKVQYDLYEYNKVNQDLPLLVRIGLHIGDIYFYEHDALGEGINIAARLQSIAHPGCICMSQHLYNLVLNKVDFTAEKLGKVSLKNISKEIHAYEIVTPNVEFDPNRDARPVLNPDKVEKGVLNESEVLKKAILKEIQSAGRRLTADEVRKRFAAEMPVAEEVIQELLDKGILKPEARPESRSDARSDARSEARSDTRSEPLFADSSWVPSELGTTLSEVAREVSSAFKEAVEIAREEYRTHERRHRAEWWEARNNSRGQSMHSYSHSKSIRSEHLRKDPRSAEWSEESVEAKASGQGQDPGRDSVHQSDIYESFDTYVEKVEREARHATGGFFGHLIPFVMVNGFLMVLNATVSPGFPWALFPFGGWGIGLLEHFAKGLRAKDKYRELSKLPPLNEEQLDLFKKLQKKKDELWESGTGLIPTSLFLLMINLITSRGFLWSLIPIFFMTMGFLGNLVKKPGEIAVLKQDLQDSLRKGGARNRRKGKENVSVVGPYAPLVAEAMAVRDAILEMIQKPETGTQQKGGQHRSQKPELNSAVPGEDDLVPVLNAYVEQVQLLADRTAEVDRIIELIPRAALQRDKELLEQKLQEHSKPELRKEYEKALSELEQQEASFKDLGEQRDLLELKLRSSVNNLKQMQIDIGRIISLTGAGESGAERSLYYKTEELSRYLEDLRSGYEEVDRIENRAIEGSK</sequence>
<feature type="region of interest" description="Disordered" evidence="2">
    <location>
        <begin position="594"/>
        <end position="616"/>
    </location>
</feature>
<keyword evidence="1" id="KW-0175">Coiled coil</keyword>
<proteinExistence type="predicted"/>
<dbReference type="eggNOG" id="COG2114">
    <property type="taxonomic scope" value="Bacteria"/>
</dbReference>
<reference evidence="6" key="1">
    <citation type="journal article" date="2013" name="Stand. Genomic Sci.">
        <title>Genome sequence of the thermophilic fresh-water bacterium Spirochaeta caldaria type strain (H1(T)), reclassification of Spirochaeta caldaria, Spirochaeta stenostrepta, and Spirochaeta zuelzerae in the genus Treponema as Treponema caldaria comb. nov., Treponema stenostrepta comb. nov., and Treponema zuelzerae comb. nov., and emendation of the genus Treponema.</title>
        <authorList>
            <person name="Abt B."/>
            <person name="Goker M."/>
            <person name="Scheuner C."/>
            <person name="Han C."/>
            <person name="Lu M."/>
            <person name="Misra M."/>
            <person name="Lapidus A."/>
            <person name="Nolan M."/>
            <person name="Lucas S."/>
            <person name="Hammon N."/>
            <person name="Deshpande S."/>
            <person name="Cheng J.F."/>
            <person name="Tapia R."/>
            <person name="Goodwin L.A."/>
            <person name="Pitluck S."/>
            <person name="Liolios K."/>
            <person name="Pagani I."/>
            <person name="Ivanova N."/>
            <person name="Mavromatis K."/>
            <person name="Mikhailova N."/>
            <person name="Huntemann M."/>
            <person name="Pati A."/>
            <person name="Chen A."/>
            <person name="Palaniappan K."/>
            <person name="Land M."/>
            <person name="Hauser L."/>
            <person name="Jeffries C.D."/>
            <person name="Rohde M."/>
            <person name="Spring S."/>
            <person name="Gronow S."/>
            <person name="Detter J.C."/>
            <person name="Bristow J."/>
            <person name="Eisen J.A."/>
            <person name="Markowitz V."/>
            <person name="Hugenholtz P."/>
            <person name="Kyrpides N.C."/>
            <person name="Woyke T."/>
            <person name="Klenk H.P."/>
        </authorList>
    </citation>
    <scope>NUCLEOTIDE SEQUENCE</scope>
    <source>
        <strain evidence="6">ATCC 51460 / DSM 7334 / H1</strain>
    </source>
</reference>
<feature type="compositionally biased region" description="Basic and acidic residues" evidence="2">
    <location>
        <begin position="348"/>
        <end position="361"/>
    </location>
</feature>
<dbReference type="InterPro" id="IPR001054">
    <property type="entry name" value="A/G_cyclase"/>
</dbReference>
<keyword evidence="3" id="KW-0812">Transmembrane</keyword>
<dbReference type="PANTHER" id="PTHR43081:SF19">
    <property type="entry name" value="PH-SENSITIVE ADENYLATE CYCLASE RV1264"/>
    <property type="match status" value="1"/>
</dbReference>
<feature type="region of interest" description="Disordered" evidence="2">
    <location>
        <begin position="251"/>
        <end position="280"/>
    </location>
</feature>
<dbReference type="GO" id="GO:0004016">
    <property type="term" value="F:adenylate cyclase activity"/>
    <property type="evidence" value="ECO:0007669"/>
    <property type="project" value="UniProtKB-ARBA"/>
</dbReference>
<dbReference type="GO" id="GO:0035556">
    <property type="term" value="P:intracellular signal transduction"/>
    <property type="evidence" value="ECO:0007669"/>
    <property type="project" value="InterPro"/>
</dbReference>
<dbReference type="STRING" id="744872.Spica_2565"/>
<name>F8EY05_GRAC1</name>
<feature type="transmembrane region" description="Helical" evidence="3">
    <location>
        <begin position="515"/>
        <end position="534"/>
    </location>
</feature>
<dbReference type="CDD" id="cd07302">
    <property type="entry name" value="CHD"/>
    <property type="match status" value="1"/>
</dbReference>
<dbReference type="Pfam" id="PF00211">
    <property type="entry name" value="Guanylate_cyc"/>
    <property type="match status" value="1"/>
</dbReference>
<gene>
    <name evidence="5" type="ordered locus">Spica_2565</name>
</gene>
<dbReference type="InterPro" id="IPR025698">
    <property type="entry name" value="2TM_dom"/>
</dbReference>
<evidence type="ECO:0000313" key="5">
    <source>
        <dbReference type="EMBL" id="AEJ20666.1"/>
    </source>
</evidence>
<dbReference type="SMART" id="SM00044">
    <property type="entry name" value="CYCc"/>
    <property type="match status" value="1"/>
</dbReference>
<keyword evidence="3" id="KW-1133">Transmembrane helix</keyword>